<dbReference type="SUPFAM" id="SSF46894">
    <property type="entry name" value="C-terminal effector domain of the bipartite response regulators"/>
    <property type="match status" value="1"/>
</dbReference>
<feature type="domain" description="HTH luxR-type" evidence="3">
    <location>
        <begin position="817"/>
        <end position="882"/>
    </location>
</feature>
<comment type="caution">
    <text evidence="4">The sequence shown here is derived from an EMBL/GenBank/DDBJ whole genome shotgun (WGS) entry which is preliminary data.</text>
</comment>
<dbReference type="Gene3D" id="1.10.10.10">
    <property type="entry name" value="Winged helix-like DNA-binding domain superfamily/Winged helix DNA-binding domain"/>
    <property type="match status" value="1"/>
</dbReference>
<dbReference type="Proteomes" id="UP000292003">
    <property type="component" value="Unassembled WGS sequence"/>
</dbReference>
<organism evidence="4 5">
    <name type="scientific">Amycolatopsis suaedae</name>
    <dbReference type="NCBI Taxonomy" id="2510978"/>
    <lineage>
        <taxon>Bacteria</taxon>
        <taxon>Bacillati</taxon>
        <taxon>Actinomycetota</taxon>
        <taxon>Actinomycetes</taxon>
        <taxon>Pseudonocardiales</taxon>
        <taxon>Pseudonocardiaceae</taxon>
        <taxon>Amycolatopsis</taxon>
    </lineage>
</organism>
<dbReference type="CDD" id="cd06170">
    <property type="entry name" value="LuxR_C_like"/>
    <property type="match status" value="1"/>
</dbReference>
<gene>
    <name evidence="4" type="ORF">EWH70_31030</name>
</gene>
<dbReference type="InterPro" id="IPR000792">
    <property type="entry name" value="Tscrpt_reg_LuxR_C"/>
</dbReference>
<dbReference type="PROSITE" id="PS50043">
    <property type="entry name" value="HTH_LUXR_2"/>
    <property type="match status" value="1"/>
</dbReference>
<evidence type="ECO:0000259" key="3">
    <source>
        <dbReference type="PROSITE" id="PS50043"/>
    </source>
</evidence>
<dbReference type="PANTHER" id="PTHR16305">
    <property type="entry name" value="TESTICULAR SOLUBLE ADENYLYL CYCLASE"/>
    <property type="match status" value="1"/>
</dbReference>
<evidence type="ECO:0000313" key="5">
    <source>
        <dbReference type="Proteomes" id="UP000292003"/>
    </source>
</evidence>
<dbReference type="GO" id="GO:0005524">
    <property type="term" value="F:ATP binding"/>
    <property type="evidence" value="ECO:0007669"/>
    <property type="project" value="UniProtKB-KW"/>
</dbReference>
<dbReference type="GO" id="GO:0003677">
    <property type="term" value="F:DNA binding"/>
    <property type="evidence" value="ECO:0007669"/>
    <property type="project" value="InterPro"/>
</dbReference>
<dbReference type="GO" id="GO:0004016">
    <property type="term" value="F:adenylate cyclase activity"/>
    <property type="evidence" value="ECO:0007669"/>
    <property type="project" value="TreeGrafter"/>
</dbReference>
<dbReference type="Pfam" id="PF13191">
    <property type="entry name" value="AAA_16"/>
    <property type="match status" value="1"/>
</dbReference>
<evidence type="ECO:0000313" key="4">
    <source>
        <dbReference type="EMBL" id="RZQ60135.1"/>
    </source>
</evidence>
<dbReference type="SMART" id="SM00421">
    <property type="entry name" value="HTH_LUXR"/>
    <property type="match status" value="1"/>
</dbReference>
<dbReference type="EMBL" id="SFCC01000019">
    <property type="protein sequence ID" value="RZQ60135.1"/>
    <property type="molecule type" value="Genomic_DNA"/>
</dbReference>
<dbReference type="InterPro" id="IPR011990">
    <property type="entry name" value="TPR-like_helical_dom_sf"/>
</dbReference>
<dbReference type="AlphaFoldDB" id="A0A4V2EL30"/>
<dbReference type="RefSeq" id="WP_130479121.1">
    <property type="nucleotide sequence ID" value="NZ_SFCC01000019.1"/>
</dbReference>
<evidence type="ECO:0000256" key="1">
    <source>
        <dbReference type="ARBA" id="ARBA00022741"/>
    </source>
</evidence>
<dbReference type="Pfam" id="PF00196">
    <property type="entry name" value="GerE"/>
    <property type="match status" value="1"/>
</dbReference>
<sequence>MPFVARDAEIAALLAAADSPGAFVVVEGEPESGKTRLLDELCARTAARSARCAAHDGSVPLGPVVDAVERTGPPSKPPPVTGALRTVLPEWAPRLPEAPATTSRHHLFRALREVLGDGPLVLDDIHLADEETHAFLRFLTGSRDAPAVVVSSAPGARWPARADATLALTLGPFPVDAVAALAGSTTPAGELHRRAAGRVGEILAQLQDGGTERFRARTAARLAAQDSAVREVVEASAVLAEAAGAAVLGAVSGLPADTAIARAVTAGLLADLGMDRYAPGSPLTGEAVYATLPGPRRARLHARAAAALATSVDPPSARIAWHHRRAGEIPEWIRWTSGAVDQASPDEAVRLLEEALDDPGLPRTARETFAVRLSREMPHGLVRDGTISRLRQTVRDHPLSGSARGEIRMHLGRVLINQTGQVDAGRHEIELASADLAGHEAVLARGLASLSLPHLGAVPVQENLRWLALAERASRTAGDAVVTAAVTANRMSARMQVADPDVWQDIETLPAAPDSADVRRQVSRAYVNLADAAAWNGHYAAARGYLATAKQLTTDERQPYLDALAAGTSLRLDVATGVWATVDSDAARLLDQVGAAGPLAAEPLVALGWHDNSRGRRTAALRHFERAHALAEGSAPLRASTFAGRVTVHLAGKDLVAASALARQGLAGIRTKDNWVWAAELLPLAVRVLVLLGGSGEAAELLAEFQEGIAGRDAPLATAADLLCQGMLARDAGEPARAAELFGGARVAYDALPRPYSAASAGELAGDCQAELGDAEAAVAAYSTAEALYHGLGSAADALRCRRAMRRCDPLLPRRGRRGYGPTLSPRETEVARLAARGLTNRQIAELLFLSPRTVEIHVGKALRKLGLPSRSLLTEETLRKINKGP</sequence>
<keyword evidence="1" id="KW-0547">Nucleotide-binding</keyword>
<dbReference type="SUPFAM" id="SSF48452">
    <property type="entry name" value="TPR-like"/>
    <property type="match status" value="1"/>
</dbReference>
<protein>
    <submittedName>
        <fullName evidence="4">Helix-turn-helix transcriptional regulator</fullName>
    </submittedName>
</protein>
<keyword evidence="5" id="KW-1185">Reference proteome</keyword>
<name>A0A4V2EL30_9PSEU</name>
<dbReference type="GO" id="GO:0005737">
    <property type="term" value="C:cytoplasm"/>
    <property type="evidence" value="ECO:0007669"/>
    <property type="project" value="TreeGrafter"/>
</dbReference>
<dbReference type="InterPro" id="IPR041664">
    <property type="entry name" value="AAA_16"/>
</dbReference>
<dbReference type="GO" id="GO:0006355">
    <property type="term" value="P:regulation of DNA-templated transcription"/>
    <property type="evidence" value="ECO:0007669"/>
    <property type="project" value="InterPro"/>
</dbReference>
<dbReference type="PANTHER" id="PTHR16305:SF35">
    <property type="entry name" value="TRANSCRIPTIONAL ACTIVATOR DOMAIN"/>
    <property type="match status" value="1"/>
</dbReference>
<accession>A0A4V2EL30</accession>
<dbReference type="OrthoDB" id="3197423at2"/>
<reference evidence="4 5" key="1">
    <citation type="submission" date="2019-02" db="EMBL/GenBank/DDBJ databases">
        <title>Draft genome sequence of Amycolatopsis sp. 8-3EHSu isolated from roots of Suaeda maritima.</title>
        <authorList>
            <person name="Duangmal K."/>
            <person name="Chantavorakit T."/>
        </authorList>
    </citation>
    <scope>NUCLEOTIDE SEQUENCE [LARGE SCALE GENOMIC DNA]</scope>
    <source>
        <strain evidence="4 5">8-3EHSu</strain>
    </source>
</reference>
<dbReference type="InterPro" id="IPR036388">
    <property type="entry name" value="WH-like_DNA-bd_sf"/>
</dbReference>
<proteinExistence type="predicted"/>
<keyword evidence="2" id="KW-0067">ATP-binding</keyword>
<evidence type="ECO:0000256" key="2">
    <source>
        <dbReference type="ARBA" id="ARBA00022840"/>
    </source>
</evidence>
<dbReference type="InterPro" id="IPR016032">
    <property type="entry name" value="Sig_transdc_resp-reg_C-effctor"/>
</dbReference>
<dbReference type="PRINTS" id="PR00038">
    <property type="entry name" value="HTHLUXR"/>
</dbReference>